<evidence type="ECO:0000313" key="4">
    <source>
        <dbReference type="EMBL" id="KFX51161.1"/>
    </source>
</evidence>
<keyword evidence="2" id="KW-0408">Iron</keyword>
<dbReference type="InterPro" id="IPR027443">
    <property type="entry name" value="IPNS-like_sf"/>
</dbReference>
<sequence>MAHETFESLPPFPDDIPTMPLVRLSLAKLLQHDGEEYRQFCRACEDIGFFYLDLRNQELGNSILSDADELFRISEQLFALDLQEKSKYDHSKKRSYYGYKPLGAGQVDEKGNLDSVEFYNIAKDDLFAVMEPLPQPDVIQNNKDRLKSFVSNAHAIVRLILDLLNEHLQLPPSTLANMHRFDHPSGDQIRMTRSPPQPMNDEVPRITGHTDFGSVTVLFNRLGGLQVLPPGQDAEWKWVKPLPGHCIINLGDSLVKFTNGLLRSNIHRVISSPGAQAGSTRYSLVYFSRPEDDVLLKRLQGSTAIPPLPDGVVEEDVNSKDWIIRRALARRTNLHDKVDWESSRGTEQISRRIKL</sequence>
<evidence type="ECO:0000259" key="3">
    <source>
        <dbReference type="PROSITE" id="PS51471"/>
    </source>
</evidence>
<reference evidence="4" key="1">
    <citation type="journal article" date="2014" name="PLoS Genet.">
        <title>Signature Gene Expression Reveals Novel Clues to the Molecular Mechanisms of Dimorphic Transition in Penicillium marneffei.</title>
        <authorList>
            <person name="Yang E."/>
            <person name="Wang G."/>
            <person name="Cai J."/>
            <person name="Woo P.C."/>
            <person name="Lau S.K."/>
            <person name="Yuen K.-Y."/>
            <person name="Chow W.-N."/>
            <person name="Lin X."/>
        </authorList>
    </citation>
    <scope>NUCLEOTIDE SEQUENCE [LARGE SCALE GENOMIC DNA]</scope>
    <source>
        <strain evidence="4">PM1</strain>
    </source>
</reference>
<comment type="similarity">
    <text evidence="1 2">Belongs to the iron/ascorbate-dependent oxidoreductase family.</text>
</comment>
<dbReference type="eggNOG" id="KOG0143">
    <property type="taxonomic scope" value="Eukaryota"/>
</dbReference>
<comment type="caution">
    <text evidence="4">The sequence shown here is derived from an EMBL/GenBank/DDBJ whole genome shotgun (WGS) entry which is preliminary data.</text>
</comment>
<evidence type="ECO:0000256" key="1">
    <source>
        <dbReference type="ARBA" id="ARBA00008056"/>
    </source>
</evidence>
<evidence type="ECO:0000256" key="2">
    <source>
        <dbReference type="RuleBase" id="RU003682"/>
    </source>
</evidence>
<dbReference type="Pfam" id="PF03171">
    <property type="entry name" value="2OG-FeII_Oxy"/>
    <property type="match status" value="1"/>
</dbReference>
<dbReference type="GO" id="GO:0044283">
    <property type="term" value="P:small molecule biosynthetic process"/>
    <property type="evidence" value="ECO:0007669"/>
    <property type="project" value="UniProtKB-ARBA"/>
</dbReference>
<name>A0A093VWY9_TALMA</name>
<organism evidence="4">
    <name type="scientific">Talaromyces marneffei PM1</name>
    <dbReference type="NCBI Taxonomy" id="1077442"/>
    <lineage>
        <taxon>Eukaryota</taxon>
        <taxon>Fungi</taxon>
        <taxon>Dikarya</taxon>
        <taxon>Ascomycota</taxon>
        <taxon>Pezizomycotina</taxon>
        <taxon>Eurotiomycetes</taxon>
        <taxon>Eurotiomycetidae</taxon>
        <taxon>Eurotiales</taxon>
        <taxon>Trichocomaceae</taxon>
        <taxon>Talaromyces</taxon>
        <taxon>Talaromyces sect. Talaromyces</taxon>
    </lineage>
</organism>
<feature type="domain" description="Fe2OG dioxygenase" evidence="3">
    <location>
        <begin position="185"/>
        <end position="290"/>
    </location>
</feature>
<dbReference type="Pfam" id="PF14226">
    <property type="entry name" value="DIOX_N"/>
    <property type="match status" value="1"/>
</dbReference>
<gene>
    <name evidence="4" type="ORF">GQ26_0050350</name>
</gene>
<dbReference type="InterPro" id="IPR044861">
    <property type="entry name" value="IPNS-like_FE2OG_OXY"/>
</dbReference>
<dbReference type="GO" id="GO:0046872">
    <property type="term" value="F:metal ion binding"/>
    <property type="evidence" value="ECO:0007669"/>
    <property type="project" value="UniProtKB-KW"/>
</dbReference>
<dbReference type="SUPFAM" id="SSF51197">
    <property type="entry name" value="Clavaminate synthase-like"/>
    <property type="match status" value="1"/>
</dbReference>
<dbReference type="PANTHER" id="PTHR47990">
    <property type="entry name" value="2-OXOGLUTARATE (2OG) AND FE(II)-DEPENDENT OXYGENASE SUPERFAMILY PROTEIN-RELATED"/>
    <property type="match status" value="1"/>
</dbReference>
<dbReference type="HOGENOM" id="CLU_010119_4_0_1"/>
<accession>A0A093VWY9</accession>
<dbReference type="EMBL" id="JPOX01000005">
    <property type="protein sequence ID" value="KFX51161.1"/>
    <property type="molecule type" value="Genomic_DNA"/>
</dbReference>
<keyword evidence="2" id="KW-0560">Oxidoreductase</keyword>
<protein>
    <submittedName>
        <fullName evidence="4">1-aminocyclopropane-1-carboxylate oxidase 1</fullName>
    </submittedName>
</protein>
<keyword evidence="2" id="KW-0479">Metal-binding</keyword>
<dbReference type="AlphaFoldDB" id="A0A093VWY9"/>
<dbReference type="InterPro" id="IPR026992">
    <property type="entry name" value="DIOX_N"/>
</dbReference>
<dbReference type="PROSITE" id="PS51471">
    <property type="entry name" value="FE2OG_OXY"/>
    <property type="match status" value="1"/>
</dbReference>
<dbReference type="Gene3D" id="2.60.120.330">
    <property type="entry name" value="B-lactam Antibiotic, Isopenicillin N Synthase, Chain"/>
    <property type="match status" value="1"/>
</dbReference>
<proteinExistence type="inferred from homology"/>
<dbReference type="InterPro" id="IPR005123">
    <property type="entry name" value="Oxoglu/Fe-dep_dioxygenase_dom"/>
</dbReference>
<dbReference type="InterPro" id="IPR050231">
    <property type="entry name" value="Iron_ascorbate_oxido_reductase"/>
</dbReference>
<dbReference type="GO" id="GO:0016491">
    <property type="term" value="F:oxidoreductase activity"/>
    <property type="evidence" value="ECO:0007669"/>
    <property type="project" value="UniProtKB-KW"/>
</dbReference>
<dbReference type="FunFam" id="2.60.120.330:FF:000045">
    <property type="entry name" value="Oxidoreductase, 2OG-Fe(II) oxygenase family, putative"/>
    <property type="match status" value="1"/>
</dbReference>